<evidence type="ECO:0008006" key="3">
    <source>
        <dbReference type="Google" id="ProtNLM"/>
    </source>
</evidence>
<comment type="caution">
    <text evidence="1">The sequence shown here is derived from an EMBL/GenBank/DDBJ whole genome shotgun (WGS) entry which is preliminary data.</text>
</comment>
<evidence type="ECO:0000313" key="1">
    <source>
        <dbReference type="EMBL" id="CAL8129000.1"/>
    </source>
</evidence>
<reference evidence="1 2" key="1">
    <citation type="submission" date="2024-08" db="EMBL/GenBank/DDBJ databases">
        <authorList>
            <person name="Cucini C."/>
            <person name="Frati F."/>
        </authorList>
    </citation>
    <scope>NUCLEOTIDE SEQUENCE [LARGE SCALE GENOMIC DNA]</scope>
</reference>
<name>A0ABP1RJ09_9HEXA</name>
<dbReference type="EMBL" id="CAXLJM020000075">
    <property type="protein sequence ID" value="CAL8129000.1"/>
    <property type="molecule type" value="Genomic_DNA"/>
</dbReference>
<proteinExistence type="predicted"/>
<dbReference type="Proteomes" id="UP001642540">
    <property type="component" value="Unassembled WGS sequence"/>
</dbReference>
<organism evidence="1 2">
    <name type="scientific">Orchesella dallaii</name>
    <dbReference type="NCBI Taxonomy" id="48710"/>
    <lineage>
        <taxon>Eukaryota</taxon>
        <taxon>Metazoa</taxon>
        <taxon>Ecdysozoa</taxon>
        <taxon>Arthropoda</taxon>
        <taxon>Hexapoda</taxon>
        <taxon>Collembola</taxon>
        <taxon>Entomobryomorpha</taxon>
        <taxon>Entomobryoidea</taxon>
        <taxon>Orchesellidae</taxon>
        <taxon>Orchesellinae</taxon>
        <taxon>Orchesella</taxon>
    </lineage>
</organism>
<accession>A0ABP1RJ09</accession>
<evidence type="ECO:0000313" key="2">
    <source>
        <dbReference type="Proteomes" id="UP001642540"/>
    </source>
</evidence>
<gene>
    <name evidence="1" type="ORF">ODALV1_LOCUS22759</name>
</gene>
<protein>
    <recommendedName>
        <fullName evidence="3">F-box domain-containing protein</fullName>
    </recommendedName>
</protein>
<keyword evidence="2" id="KW-1185">Reference proteome</keyword>
<sequence length="329" mass="37390">MTSELKSVRLPCREIFPIEVWDCIIRTLRHSFPVLLNCRLVCHDWRKITDKVLQQGGLLWNPEFSRNTGEDEETYKEQMKGTRFNSASSIQKFISFASRSSPLLGSNRFPLHSIVIFPTSHDHSDLYLKVPLLLSQFGDEVWHCTYYVNECIPQSILALPVIFQLENLKSLTLLSYDWSRGEIEDALKRLDINSKLKNLTQVNILGEHAIIPLSILILPNYGSQLKQLYFFCDNDQDQVETMREKGYSYNVGKYLPNMEKFKVFQPNSELLLSLKECSELKSLSLKSKSQSTANINLEDLMGGLNALCGKVDFASSSNGTGKTGDKSGC</sequence>